<comment type="similarity">
    <text evidence="2 7 8">Belongs to the bacterioferritin family.</text>
</comment>
<keyword evidence="10" id="KW-0560">Oxidoreductase</keyword>
<dbReference type="Gene3D" id="1.20.1260.10">
    <property type="match status" value="1"/>
</dbReference>
<dbReference type="InterPro" id="IPR002024">
    <property type="entry name" value="Bacterioferritin"/>
</dbReference>
<dbReference type="SUPFAM" id="SSF47240">
    <property type="entry name" value="Ferritin-like"/>
    <property type="match status" value="1"/>
</dbReference>
<evidence type="ECO:0000259" key="9">
    <source>
        <dbReference type="PROSITE" id="PS50905"/>
    </source>
</evidence>
<dbReference type="InterPro" id="IPR009040">
    <property type="entry name" value="Ferritin-like_diiron"/>
</dbReference>
<dbReference type="PROSITE" id="PS00549">
    <property type="entry name" value="BACTERIOFERRITIN"/>
    <property type="match status" value="1"/>
</dbReference>
<evidence type="ECO:0000256" key="1">
    <source>
        <dbReference type="ARBA" id="ARBA00001970"/>
    </source>
</evidence>
<dbReference type="PROSITE" id="PS50905">
    <property type="entry name" value="FERRITIN_LIKE"/>
    <property type="match status" value="1"/>
</dbReference>
<evidence type="ECO:0000256" key="8">
    <source>
        <dbReference type="RuleBase" id="RU000623"/>
    </source>
</evidence>
<comment type="function">
    <text evidence="8">Iron-storage protein.</text>
</comment>
<dbReference type="PIRSF" id="PIRSF002560">
    <property type="entry name" value="Bacterioferritin"/>
    <property type="match status" value="1"/>
</dbReference>
<dbReference type="Proteomes" id="UP001215503">
    <property type="component" value="Unassembled WGS sequence"/>
</dbReference>
<evidence type="ECO:0000256" key="3">
    <source>
        <dbReference type="ARBA" id="ARBA00022434"/>
    </source>
</evidence>
<keyword evidence="4 8" id="KW-0349">Heme</keyword>
<comment type="cofactor">
    <cofactor evidence="1">
        <name>heme b</name>
        <dbReference type="ChEBI" id="CHEBI:60344"/>
    </cofactor>
</comment>
<dbReference type="EMBL" id="JARHUD010000005">
    <property type="protein sequence ID" value="MDF2096395.1"/>
    <property type="molecule type" value="Genomic_DNA"/>
</dbReference>
<evidence type="ECO:0000256" key="6">
    <source>
        <dbReference type="ARBA" id="ARBA00023004"/>
    </source>
</evidence>
<protein>
    <recommendedName>
        <fullName evidence="7 8">Bacterioferritin</fullName>
    </recommendedName>
</protein>
<name>A0ABT5YN73_9PROT</name>
<comment type="caution">
    <text evidence="10">The sequence shown here is derived from an EMBL/GenBank/DDBJ whole genome shotgun (WGS) entry which is preliminary data.</text>
</comment>
<evidence type="ECO:0000256" key="5">
    <source>
        <dbReference type="ARBA" id="ARBA00022723"/>
    </source>
</evidence>
<dbReference type="NCBIfam" id="TIGR00754">
    <property type="entry name" value="bfr"/>
    <property type="match status" value="1"/>
</dbReference>
<dbReference type="Pfam" id="PF00210">
    <property type="entry name" value="Ferritin"/>
    <property type="match status" value="1"/>
</dbReference>
<dbReference type="InterPro" id="IPR012347">
    <property type="entry name" value="Ferritin-like"/>
</dbReference>
<feature type="domain" description="Ferritin-like diiron" evidence="9">
    <location>
        <begin position="1"/>
        <end position="145"/>
    </location>
</feature>
<keyword evidence="6 7" id="KW-0408">Iron</keyword>
<evidence type="ECO:0000256" key="7">
    <source>
        <dbReference type="PIRNR" id="PIRNR002560"/>
    </source>
</evidence>
<keyword evidence="3 7" id="KW-0409">Iron storage</keyword>
<evidence type="ECO:0000256" key="2">
    <source>
        <dbReference type="ARBA" id="ARBA00008093"/>
    </source>
</evidence>
<dbReference type="CDD" id="cd00907">
    <property type="entry name" value="Bacterioferritin"/>
    <property type="match status" value="1"/>
</dbReference>
<dbReference type="GO" id="GO:0004322">
    <property type="term" value="F:ferroxidase activity"/>
    <property type="evidence" value="ECO:0007669"/>
    <property type="project" value="UniProtKB-EC"/>
</dbReference>
<keyword evidence="11" id="KW-1185">Reference proteome</keyword>
<dbReference type="InterPro" id="IPR009078">
    <property type="entry name" value="Ferritin-like_SF"/>
</dbReference>
<evidence type="ECO:0000256" key="4">
    <source>
        <dbReference type="ARBA" id="ARBA00022617"/>
    </source>
</evidence>
<evidence type="ECO:0000313" key="11">
    <source>
        <dbReference type="Proteomes" id="UP001215503"/>
    </source>
</evidence>
<reference evidence="10 11" key="1">
    <citation type="submission" date="2023-03" db="EMBL/GenBank/DDBJ databases">
        <title>Fodinicurvata sp. CAU 1616 isolated from sea sendiment.</title>
        <authorList>
            <person name="Kim W."/>
        </authorList>
    </citation>
    <scope>NUCLEOTIDE SEQUENCE [LARGE SCALE GENOMIC DNA]</scope>
    <source>
        <strain evidence="10 11">CAU 1616</strain>
    </source>
</reference>
<proteinExistence type="inferred from homology"/>
<dbReference type="RefSeq" id="WP_275822753.1">
    <property type="nucleotide sequence ID" value="NZ_JARHUD010000005.1"/>
</dbReference>
<accession>A0ABT5YN73</accession>
<evidence type="ECO:0000313" key="10">
    <source>
        <dbReference type="EMBL" id="MDF2096395.1"/>
    </source>
</evidence>
<organism evidence="10 11">
    <name type="scientific">Aquibaculum arenosum</name>
    <dbReference type="NCBI Taxonomy" id="3032591"/>
    <lineage>
        <taxon>Bacteria</taxon>
        <taxon>Pseudomonadati</taxon>
        <taxon>Pseudomonadota</taxon>
        <taxon>Alphaproteobacteria</taxon>
        <taxon>Rhodospirillales</taxon>
        <taxon>Rhodovibrionaceae</taxon>
        <taxon>Aquibaculum</taxon>
    </lineage>
</organism>
<dbReference type="PANTHER" id="PTHR30295:SF0">
    <property type="entry name" value="BACTERIOFERRITIN"/>
    <property type="match status" value="1"/>
</dbReference>
<keyword evidence="5 7" id="KW-0479">Metal-binding</keyword>
<gene>
    <name evidence="10" type="primary">bfr</name>
    <name evidence="10" type="ORF">P2G67_10440</name>
</gene>
<dbReference type="PRINTS" id="PR00601">
    <property type="entry name" value="BACFERRITIN"/>
</dbReference>
<sequence>MKGDVQVIDYLNRVLKNELTAINQYFLHARMLQNWGISKLGDKIYEESIDEMKHADQLIERILFLEGLPNLQDLDKLLIGEDVKEILECDLKLEHMGVPLLRDAVAHCESVRDYVSRDLFVEILDAEEEHIDWIETQIGLIDQMGLQNFIQLQTEANSGGE</sequence>
<dbReference type="InterPro" id="IPR008331">
    <property type="entry name" value="Ferritin_DPS_dom"/>
</dbReference>
<dbReference type="PANTHER" id="PTHR30295">
    <property type="entry name" value="BACTERIOFERRITIN"/>
    <property type="match status" value="1"/>
</dbReference>